<dbReference type="GO" id="GO:0044611">
    <property type="term" value="C:nuclear pore inner ring"/>
    <property type="evidence" value="ECO:0007669"/>
    <property type="project" value="TreeGrafter"/>
</dbReference>
<evidence type="ECO:0000313" key="11">
    <source>
        <dbReference type="Proteomes" id="UP001165289"/>
    </source>
</evidence>
<dbReference type="GO" id="GO:0017056">
    <property type="term" value="F:structural constituent of nuclear pore"/>
    <property type="evidence" value="ECO:0007669"/>
    <property type="project" value="InterPro"/>
</dbReference>
<dbReference type="SMART" id="SM00360">
    <property type="entry name" value="RRM"/>
    <property type="match status" value="1"/>
</dbReference>
<dbReference type="PANTHER" id="PTHR10350">
    <property type="entry name" value="NUCLEAR PORE COMPLEX PROTEIN NUP155"/>
    <property type="match status" value="1"/>
</dbReference>
<dbReference type="Gene3D" id="1.20.120.1880">
    <property type="entry name" value="Nucleoporin, helical C-terminal domain"/>
    <property type="match status" value="1"/>
</dbReference>
<dbReference type="EMBL" id="JAKMXF010000356">
    <property type="protein sequence ID" value="KAI6646340.1"/>
    <property type="molecule type" value="Genomic_DNA"/>
</dbReference>
<feature type="domain" description="NTF2" evidence="9">
    <location>
        <begin position="27"/>
        <end position="145"/>
    </location>
</feature>
<sequence>MSDHTVYSSSSSSSTDMSAVYEHSCKVALNFVKQYYTMLHTDSSQLHRFYISQSAYIHGSNEVGKCSPALGQKEIQEKVDSLGFSDVHASIKQVDALPSGGNGILIQVTGELSTRGSPMRAFVQSFVLSQDGPKKYSIVADIFRYQEDGELFDEPPENTYPADEQIEVQSPQNGDLPSQEVSLPTQPITEQDDNKPDIPSVPAGSQPMNLPDTELINDWSMDADEICETQNGPVEYPDGTGEISGVVVEQTAVNPDEDIEPDQHEPLTVPDHQVRDPSEGQRNMSYASISSKHVPPGVNKVSEPRFTTARNYVTKKKPAFQAPSAVAGRDTRSGGPPMGQYRPKASSEMDNRGPREQFQIFVGGLPKECRSEDLLECFRPYGIVTDVKIHPNGYGFVGFSSEDQVNQVIDKKTFNIQGSSIRAEKKGSSGSKPSNSRSVPPVRKRDGQRSEYMSDTDRDQLIQRGCSLLSEYIRSDDTNPDLATHLRVTSHDTCTLSGMEQHDYPPLESADFSLAGLSHISSLRKQSFPQELLQQLDQTQFNCMTGVFPEINRIWITVDHRVYLWNYSDTSDLAYYDGLQEVILSVSLYLPIPGVLRSHIQYLLFLTTPSNIVALGVSFDGSDHGVELLLHPEPLFCLTTDGVSLTVVPNGSLHPCRRVFFGGKDGCLYEFLYKAKEDWFGGRCKKVNHSSSFVSYLLPSFLSFGEEDPIKEISLDTSRHHLYTLSVSGTISVYDMGAEGNIMSRVTSLTLDSITQICCGAALTSDKGLFRPIVSIHTLSKTSSTNLHLIAVTKSGVRLYFTTTPNGILARPSLLALVHVRLPPGFSAASSSTRPPRSVSGSYLPLISSSVFLMSVNTGESTDSVWIMSQDLFPFQSTMMETRHVIRLPCSVWGISESETVPITGTNPDIVPVCSSQHLSPNREIIILTANEIYKLYVLRPMEQLRDLLAKFSPDSEEISAFFKLLRQGQASAMCLQLASESEQRIAAGAAQAFFRYGGEPKILSPSVPSEDRSNPRGYLGKAMIGPDILYSDKLHGLGLYLSRILRPLWKTPLVQQTHGDLYEPLFQEITLELMRARLLHLRDFLDTNPSLRNAPSPLEPLSTNTSLNSSIFKSSLQSHNDTTDPSNHKQYIESIRYECNQIEGIYHITDLSIELLSLLMLLLQHQLPLIIQSLSKDQQHDLTIMTYCDLLLVHRQVISALLSALLARYHGNERMTEELSDRLLQLTPNLYSADDAKRAKAEECVSMASQLSGDTNSKTQKDALLEESLQLFMQVSHLVSLSAVCDKYYEMHFNDGIVDLCLSAAHRLDPDNRAKSYVDNGKIRTDAKGLSALEKRDSCYQTIVDYLERSHKPGRGDTDTLAHESILTRALSAPEELLHHAMYSHLIESHQEDRLVQINTAYLEVYLRASADSAPSGDISYLGLLWRYYKNADNFMAAAKVLHCMSTSSNKELQLSNRIELLSRAVMCAGSHPIGFNPAAGLQEFIQETRDKLEVAQIQLGIQTALIELNTSEAIEAASQLHLSLLDNTKLYMEFATPFGLSEWRLSILHSSGHQDLRLVEDLWTDMISTMFKQQRTDGDVIGLLRKLKELTVKYNQSGDTYFPLHFIIVLLEQRSFELELDQSHLFMCLLEAGLSPIRLLNEYHRVYLSKDAFWLDNQAQLYIPQIVLKLSSYIMTSHNILNVTEKRHVVEWLSGHIPIYLTDLEGMSITPTLREMITQFRELLSSKY</sequence>
<dbReference type="Gene3D" id="1.20.58.1780">
    <property type="match status" value="1"/>
</dbReference>
<dbReference type="GO" id="GO:0003723">
    <property type="term" value="F:RNA binding"/>
    <property type="evidence" value="ECO:0007669"/>
    <property type="project" value="UniProtKB-UniRule"/>
</dbReference>
<dbReference type="Proteomes" id="UP001165289">
    <property type="component" value="Unassembled WGS sequence"/>
</dbReference>
<keyword evidence="6" id="KW-0694">RNA-binding</keyword>
<dbReference type="Pfam" id="PF00076">
    <property type="entry name" value="RRM_1"/>
    <property type="match status" value="1"/>
</dbReference>
<evidence type="ECO:0000256" key="5">
    <source>
        <dbReference type="ARBA" id="ARBA00023242"/>
    </source>
</evidence>
<dbReference type="FunFam" id="1.25.40.440:FF:000001">
    <property type="entry name" value="Nuclear pore complex subunit"/>
    <property type="match status" value="1"/>
</dbReference>
<dbReference type="PANTHER" id="PTHR10350:SF6">
    <property type="entry name" value="NUCLEAR PORE COMPLEX PROTEIN NUP155"/>
    <property type="match status" value="1"/>
</dbReference>
<dbReference type="GO" id="GO:0006405">
    <property type="term" value="P:RNA export from nucleus"/>
    <property type="evidence" value="ECO:0007669"/>
    <property type="project" value="TreeGrafter"/>
</dbReference>
<dbReference type="InterPro" id="IPR042533">
    <property type="entry name" value="Nucleoporin_Nup155_C_1"/>
</dbReference>
<dbReference type="SUPFAM" id="SSF54928">
    <property type="entry name" value="RNA-binding domain, RBD"/>
    <property type="match status" value="1"/>
</dbReference>
<dbReference type="InterPro" id="IPR042538">
    <property type="entry name" value="Nucleoporin_Nup155_C_3"/>
</dbReference>
<keyword evidence="4" id="KW-0813">Transport</keyword>
<evidence type="ECO:0000256" key="4">
    <source>
        <dbReference type="ARBA" id="ARBA00022448"/>
    </source>
</evidence>
<dbReference type="InterPro" id="IPR007187">
    <property type="entry name" value="Nucleoporin_Nup133/Nup155_C"/>
</dbReference>
<dbReference type="Pfam" id="PF03177">
    <property type="entry name" value="Nucleoporin_C"/>
    <property type="match status" value="1"/>
</dbReference>
<dbReference type="InterPro" id="IPR002075">
    <property type="entry name" value="NTF2_dom"/>
</dbReference>
<dbReference type="Gene3D" id="1.25.40.450">
    <property type="entry name" value="Nucleoporin, helical domain, N-terminal subdomain"/>
    <property type="match status" value="1"/>
</dbReference>
<proteinExistence type="inferred from homology"/>
<comment type="caution">
    <text evidence="10">The sequence shown here is derived from an EMBL/GenBank/DDBJ whole genome shotgun (WGS) entry which is preliminary data.</text>
</comment>
<dbReference type="GO" id="GO:0000972">
    <property type="term" value="P:transcription-dependent tethering of RNA polymerase II gene DNA at nuclear periphery"/>
    <property type="evidence" value="ECO:0007669"/>
    <property type="project" value="TreeGrafter"/>
</dbReference>
<dbReference type="PROSITE" id="PS50177">
    <property type="entry name" value="NTF2_DOMAIN"/>
    <property type="match status" value="1"/>
</dbReference>
<dbReference type="Gene3D" id="3.30.70.330">
    <property type="match status" value="1"/>
</dbReference>
<dbReference type="SUPFAM" id="SSF54427">
    <property type="entry name" value="NTF2-like"/>
    <property type="match status" value="1"/>
</dbReference>
<keyword evidence="11" id="KW-1185">Reference proteome</keyword>
<keyword evidence="5" id="KW-0539">Nucleus</keyword>
<dbReference type="CDD" id="cd00780">
    <property type="entry name" value="NTF2"/>
    <property type="match status" value="1"/>
</dbReference>
<dbReference type="GO" id="GO:0036228">
    <property type="term" value="P:protein localization to nuclear inner membrane"/>
    <property type="evidence" value="ECO:0007669"/>
    <property type="project" value="TreeGrafter"/>
</dbReference>
<dbReference type="Gene3D" id="1.25.40.440">
    <property type="entry name" value="Nucleoporin, helical domain, central subdomain"/>
    <property type="match status" value="1"/>
</dbReference>
<evidence type="ECO:0000256" key="1">
    <source>
        <dbReference type="ARBA" id="ARBA00004123"/>
    </source>
</evidence>
<comment type="subcellular location">
    <subcellularLocation>
        <location evidence="2">Cytoplasm</location>
        <location evidence="2">Stress granule</location>
    </subcellularLocation>
    <subcellularLocation>
        <location evidence="1">Nucleus</location>
    </subcellularLocation>
</comment>
<reference evidence="10 11" key="1">
    <citation type="journal article" date="2023" name="BMC Biol.">
        <title>The compact genome of the sponge Oopsacas minuta (Hexactinellida) is lacking key metazoan core genes.</title>
        <authorList>
            <person name="Santini S."/>
            <person name="Schenkelaars Q."/>
            <person name="Jourda C."/>
            <person name="Duchesne M."/>
            <person name="Belahbib H."/>
            <person name="Rocher C."/>
            <person name="Selva M."/>
            <person name="Riesgo A."/>
            <person name="Vervoort M."/>
            <person name="Leys S.P."/>
            <person name="Kodjabachian L."/>
            <person name="Le Bivic A."/>
            <person name="Borchiellini C."/>
            <person name="Claverie J.M."/>
            <person name="Renard E."/>
        </authorList>
    </citation>
    <scope>NUCLEOTIDE SEQUENCE [LARGE SCALE GENOMIC DNA]</scope>
    <source>
        <strain evidence="10">SPO-2</strain>
    </source>
</reference>
<dbReference type="Pfam" id="PF08801">
    <property type="entry name" value="Nucleoporin_N"/>
    <property type="match status" value="1"/>
</dbReference>
<dbReference type="CDD" id="cd00590">
    <property type="entry name" value="RRM_SF"/>
    <property type="match status" value="1"/>
</dbReference>
<evidence type="ECO:0000259" key="8">
    <source>
        <dbReference type="PROSITE" id="PS50102"/>
    </source>
</evidence>
<gene>
    <name evidence="10" type="ORF">LOD99_9292</name>
</gene>
<dbReference type="InterPro" id="IPR032710">
    <property type="entry name" value="NTF2-like_dom_sf"/>
</dbReference>
<organism evidence="10 11">
    <name type="scientific">Oopsacas minuta</name>
    <dbReference type="NCBI Taxonomy" id="111878"/>
    <lineage>
        <taxon>Eukaryota</taxon>
        <taxon>Metazoa</taxon>
        <taxon>Porifera</taxon>
        <taxon>Hexactinellida</taxon>
        <taxon>Hexasterophora</taxon>
        <taxon>Lyssacinosida</taxon>
        <taxon>Leucopsacidae</taxon>
        <taxon>Oopsacas</taxon>
    </lineage>
</organism>
<dbReference type="Pfam" id="PF02136">
    <property type="entry name" value="NTF2"/>
    <property type="match status" value="1"/>
</dbReference>
<dbReference type="InterPro" id="IPR004870">
    <property type="entry name" value="Nucleoporin_Nup155"/>
</dbReference>
<dbReference type="InterPro" id="IPR035979">
    <property type="entry name" value="RBD_domain_sf"/>
</dbReference>
<evidence type="ECO:0000256" key="2">
    <source>
        <dbReference type="ARBA" id="ARBA00004210"/>
    </source>
</evidence>
<evidence type="ECO:0000256" key="7">
    <source>
        <dbReference type="SAM" id="MobiDB-lite"/>
    </source>
</evidence>
<dbReference type="GO" id="GO:0006606">
    <property type="term" value="P:protein import into nucleus"/>
    <property type="evidence" value="ECO:0007669"/>
    <property type="project" value="TreeGrafter"/>
</dbReference>
<feature type="region of interest" description="Disordered" evidence="7">
    <location>
        <begin position="320"/>
        <end position="352"/>
    </location>
</feature>
<accession>A0AAV7JD01</accession>
<evidence type="ECO:0000256" key="3">
    <source>
        <dbReference type="ARBA" id="ARBA00007373"/>
    </source>
</evidence>
<dbReference type="InterPro" id="IPR042537">
    <property type="entry name" value="Nucleoporin_Nup155_C_2"/>
</dbReference>
<feature type="region of interest" description="Disordered" evidence="7">
    <location>
        <begin position="169"/>
        <end position="213"/>
    </location>
</feature>
<protein>
    <submittedName>
        <fullName evidence="10">Nuclear pore complex protein</fullName>
    </submittedName>
</protein>
<feature type="compositionally biased region" description="Low complexity" evidence="7">
    <location>
        <begin position="428"/>
        <end position="438"/>
    </location>
</feature>
<dbReference type="GO" id="GO:0010494">
    <property type="term" value="C:cytoplasmic stress granule"/>
    <property type="evidence" value="ECO:0007669"/>
    <property type="project" value="UniProtKB-SubCell"/>
</dbReference>
<feature type="region of interest" description="Disordered" evidence="7">
    <location>
        <begin position="419"/>
        <end position="456"/>
    </location>
</feature>
<dbReference type="InterPro" id="IPR014908">
    <property type="entry name" value="Nucleoporin_Nup133/Nup155_N"/>
</dbReference>
<comment type="similarity">
    <text evidence="3">Belongs to the non-repetitive/WGA-negative nucleoporin family.</text>
</comment>
<dbReference type="PROSITE" id="PS50102">
    <property type="entry name" value="RRM"/>
    <property type="match status" value="1"/>
</dbReference>
<dbReference type="Gene3D" id="3.10.450.50">
    <property type="match status" value="1"/>
</dbReference>
<evidence type="ECO:0000256" key="6">
    <source>
        <dbReference type="PROSITE-ProRule" id="PRU00176"/>
    </source>
</evidence>
<name>A0AAV7JD01_9METZ</name>
<feature type="compositionally biased region" description="Polar residues" evidence="7">
    <location>
        <begin position="169"/>
        <end position="189"/>
    </location>
</feature>
<evidence type="ECO:0000259" key="9">
    <source>
        <dbReference type="PROSITE" id="PS50177"/>
    </source>
</evidence>
<dbReference type="InterPro" id="IPR012677">
    <property type="entry name" value="Nucleotide-bd_a/b_plait_sf"/>
</dbReference>
<feature type="domain" description="RRM" evidence="8">
    <location>
        <begin position="358"/>
        <end position="428"/>
    </location>
</feature>
<feature type="region of interest" description="Disordered" evidence="7">
    <location>
        <begin position="257"/>
        <end position="282"/>
    </location>
</feature>
<evidence type="ECO:0000313" key="10">
    <source>
        <dbReference type="EMBL" id="KAI6646340.1"/>
    </source>
</evidence>
<dbReference type="InterPro" id="IPR018222">
    <property type="entry name" value="Nuclear_transport_factor_2_euk"/>
</dbReference>
<dbReference type="InterPro" id="IPR000504">
    <property type="entry name" value="RRM_dom"/>
</dbReference>